<evidence type="ECO:0000313" key="2">
    <source>
        <dbReference type="Proteomes" id="UP001141552"/>
    </source>
</evidence>
<organism evidence="1 2">
    <name type="scientific">Turnera subulata</name>
    <dbReference type="NCBI Taxonomy" id="218843"/>
    <lineage>
        <taxon>Eukaryota</taxon>
        <taxon>Viridiplantae</taxon>
        <taxon>Streptophyta</taxon>
        <taxon>Embryophyta</taxon>
        <taxon>Tracheophyta</taxon>
        <taxon>Spermatophyta</taxon>
        <taxon>Magnoliopsida</taxon>
        <taxon>eudicotyledons</taxon>
        <taxon>Gunneridae</taxon>
        <taxon>Pentapetalae</taxon>
        <taxon>rosids</taxon>
        <taxon>fabids</taxon>
        <taxon>Malpighiales</taxon>
        <taxon>Passifloraceae</taxon>
        <taxon>Turnera</taxon>
    </lineage>
</organism>
<evidence type="ECO:0008006" key="3">
    <source>
        <dbReference type="Google" id="ProtNLM"/>
    </source>
</evidence>
<evidence type="ECO:0000313" key="1">
    <source>
        <dbReference type="EMBL" id="KAJ4832871.1"/>
    </source>
</evidence>
<dbReference type="Proteomes" id="UP001141552">
    <property type="component" value="Unassembled WGS sequence"/>
</dbReference>
<protein>
    <recommendedName>
        <fullName evidence="3">DUF4283 domain-containing protein</fullName>
    </recommendedName>
</protein>
<reference evidence="1" key="1">
    <citation type="submission" date="2022-02" db="EMBL/GenBank/DDBJ databases">
        <authorList>
            <person name="Henning P.M."/>
            <person name="McCubbin A.G."/>
            <person name="Shore J.S."/>
        </authorList>
    </citation>
    <scope>NUCLEOTIDE SEQUENCE</scope>
    <source>
        <strain evidence="1">F60SS</strain>
        <tissue evidence="1">Leaves</tissue>
    </source>
</reference>
<comment type="caution">
    <text evidence="1">The sequence shown here is derived from an EMBL/GenBank/DDBJ whole genome shotgun (WGS) entry which is preliminary data.</text>
</comment>
<dbReference type="OrthoDB" id="1749329at2759"/>
<reference evidence="1" key="2">
    <citation type="journal article" date="2023" name="Plants (Basel)">
        <title>Annotation of the Turnera subulata (Passifloraceae) Draft Genome Reveals the S-Locus Evolved after the Divergence of Turneroideae from Passifloroideae in a Stepwise Manner.</title>
        <authorList>
            <person name="Henning P.M."/>
            <person name="Roalson E.H."/>
            <person name="Mir W."/>
            <person name="McCubbin A.G."/>
            <person name="Shore J.S."/>
        </authorList>
    </citation>
    <scope>NUCLEOTIDE SEQUENCE</scope>
    <source>
        <strain evidence="1">F60SS</strain>
    </source>
</reference>
<name>A0A9Q0FK05_9ROSI</name>
<accession>A0A9Q0FK05</accession>
<keyword evidence="2" id="KW-1185">Reference proteome</keyword>
<dbReference type="EMBL" id="JAKUCV010005057">
    <property type="protein sequence ID" value="KAJ4832871.1"/>
    <property type="molecule type" value="Genomic_DNA"/>
</dbReference>
<sequence>MPFINVKSVSGKAERVRFDIILMGGVSFLFHFQSTEDMNVFIDGKPPYIQQCFSSFKPWKEGAKATDRLSWILIKGVPPHAWTRDFFQLVSAKIGEMVDWSRAAMDKERFDVAEILVRTTSMKPINSVVNIHIGGALYEVGFAESQIDPLDWDWTVTNLEVTKMMQSAASILYSASRIFQGAARHLNAAKMRW</sequence>
<proteinExistence type="predicted"/>
<dbReference type="PANTHER" id="PTHR34427:SF5">
    <property type="entry name" value="DUF4283 DOMAIN-CONTAINING PROTEIN"/>
    <property type="match status" value="1"/>
</dbReference>
<dbReference type="AlphaFoldDB" id="A0A9Q0FK05"/>
<dbReference type="PANTHER" id="PTHR34427">
    <property type="entry name" value="DUF4283 DOMAIN PROTEIN"/>
    <property type="match status" value="1"/>
</dbReference>
<gene>
    <name evidence="1" type="ORF">Tsubulata_043542</name>
</gene>